<keyword evidence="7" id="KW-0378">Hydrolase</keyword>
<evidence type="ECO:0000313" key="14">
    <source>
        <dbReference type="Proteomes" id="UP001610335"/>
    </source>
</evidence>
<organism evidence="13 14">
    <name type="scientific">Aspergillus cavernicola</name>
    <dbReference type="NCBI Taxonomy" id="176166"/>
    <lineage>
        <taxon>Eukaryota</taxon>
        <taxon>Fungi</taxon>
        <taxon>Dikarya</taxon>
        <taxon>Ascomycota</taxon>
        <taxon>Pezizomycotina</taxon>
        <taxon>Eurotiomycetes</taxon>
        <taxon>Eurotiomycetidae</taxon>
        <taxon>Eurotiales</taxon>
        <taxon>Aspergillaceae</taxon>
        <taxon>Aspergillus</taxon>
        <taxon>Aspergillus subgen. Nidulantes</taxon>
    </lineage>
</organism>
<dbReference type="InterPro" id="IPR036286">
    <property type="entry name" value="LexA/Signal_pep-like_sf"/>
</dbReference>
<dbReference type="Pfam" id="PF10502">
    <property type="entry name" value="Peptidase_S26"/>
    <property type="match status" value="1"/>
</dbReference>
<keyword evidence="10" id="KW-0472">Membrane</keyword>
<dbReference type="SUPFAM" id="SSF51306">
    <property type="entry name" value="LexA/Signal peptidase"/>
    <property type="match status" value="1"/>
</dbReference>
<dbReference type="Gene3D" id="2.10.109.10">
    <property type="entry name" value="Umud Fragment, subunit A"/>
    <property type="match status" value="1"/>
</dbReference>
<keyword evidence="5" id="KW-0812">Transmembrane</keyword>
<feature type="domain" description="Peptidase S26" evidence="12">
    <location>
        <begin position="73"/>
        <end position="171"/>
    </location>
</feature>
<evidence type="ECO:0000313" key="13">
    <source>
        <dbReference type="EMBL" id="KAL2834869.1"/>
    </source>
</evidence>
<reference evidence="13 14" key="1">
    <citation type="submission" date="2024-07" db="EMBL/GenBank/DDBJ databases">
        <title>Section-level genome sequencing and comparative genomics of Aspergillus sections Usti and Cavernicolus.</title>
        <authorList>
            <consortium name="Lawrence Berkeley National Laboratory"/>
            <person name="Nybo J.L."/>
            <person name="Vesth T.C."/>
            <person name="Theobald S."/>
            <person name="Frisvad J.C."/>
            <person name="Larsen T.O."/>
            <person name="Kjaerboelling I."/>
            <person name="Rothschild-Mancinelli K."/>
            <person name="Lyhne E.K."/>
            <person name="Kogle M.E."/>
            <person name="Barry K."/>
            <person name="Clum A."/>
            <person name="Na H."/>
            <person name="Ledsgaard L."/>
            <person name="Lin J."/>
            <person name="Lipzen A."/>
            <person name="Kuo A."/>
            <person name="Riley R."/>
            <person name="Mondo S."/>
            <person name="LaButti K."/>
            <person name="Haridas S."/>
            <person name="Pangalinan J."/>
            <person name="Salamov A.A."/>
            <person name="Simmons B.A."/>
            <person name="Magnuson J.K."/>
            <person name="Chen J."/>
            <person name="Drula E."/>
            <person name="Henrissat B."/>
            <person name="Wiebenga A."/>
            <person name="Lubbers R.J."/>
            <person name="Gomes A.C."/>
            <person name="Makela M.R."/>
            <person name="Stajich J."/>
            <person name="Grigoriev I.V."/>
            <person name="Mortensen U.H."/>
            <person name="De vries R.P."/>
            <person name="Baker S.E."/>
            <person name="Andersen M.R."/>
        </authorList>
    </citation>
    <scope>NUCLEOTIDE SEQUENCE [LARGE SCALE GENOMIC DNA]</scope>
    <source>
        <strain evidence="13 14">CBS 600.67</strain>
    </source>
</reference>
<evidence type="ECO:0000256" key="10">
    <source>
        <dbReference type="ARBA" id="ARBA00023136"/>
    </source>
</evidence>
<dbReference type="PANTHER" id="PTHR46041">
    <property type="entry name" value="MITOCHONDRIAL INNER MEMBRANE PROTEASE SUBUNIT 2"/>
    <property type="match status" value="1"/>
</dbReference>
<feature type="compositionally biased region" description="Low complexity" evidence="11">
    <location>
        <begin position="23"/>
        <end position="34"/>
    </location>
</feature>
<name>A0ABR4J5Q5_9EURO</name>
<comment type="caution">
    <text evidence="13">The sequence shown here is derived from an EMBL/GenBank/DDBJ whole genome shotgun (WGS) entry which is preliminary data.</text>
</comment>
<proteinExistence type="inferred from homology"/>
<evidence type="ECO:0000259" key="12">
    <source>
        <dbReference type="Pfam" id="PF10502"/>
    </source>
</evidence>
<dbReference type="InterPro" id="IPR037730">
    <property type="entry name" value="IMP2"/>
</dbReference>
<keyword evidence="6" id="KW-0999">Mitochondrion inner membrane</keyword>
<dbReference type="PANTHER" id="PTHR46041:SF2">
    <property type="entry name" value="MITOCHONDRIAL INNER MEMBRANE PROTEASE SUBUNIT 2"/>
    <property type="match status" value="1"/>
</dbReference>
<keyword evidence="9" id="KW-0496">Mitochondrion</keyword>
<protein>
    <recommendedName>
        <fullName evidence="3">Mitochondrial inner membrane protease subunit 2</fullName>
    </recommendedName>
</protein>
<evidence type="ECO:0000256" key="3">
    <source>
        <dbReference type="ARBA" id="ARBA00013650"/>
    </source>
</evidence>
<feature type="region of interest" description="Disordered" evidence="11">
    <location>
        <begin position="1"/>
        <end position="63"/>
    </location>
</feature>
<evidence type="ECO:0000256" key="8">
    <source>
        <dbReference type="ARBA" id="ARBA00022989"/>
    </source>
</evidence>
<keyword evidence="4" id="KW-0645">Protease</keyword>
<evidence type="ECO:0000256" key="4">
    <source>
        <dbReference type="ARBA" id="ARBA00022670"/>
    </source>
</evidence>
<dbReference type="InterPro" id="IPR000223">
    <property type="entry name" value="Pept_S26A_signal_pept_1"/>
</dbReference>
<keyword evidence="14" id="KW-1185">Reference proteome</keyword>
<evidence type="ECO:0000256" key="6">
    <source>
        <dbReference type="ARBA" id="ARBA00022792"/>
    </source>
</evidence>
<keyword evidence="8" id="KW-1133">Transmembrane helix</keyword>
<dbReference type="EMBL" id="JBFXLS010000001">
    <property type="protein sequence ID" value="KAL2834869.1"/>
    <property type="molecule type" value="Genomic_DNA"/>
</dbReference>
<comment type="subcellular location">
    <subcellularLocation>
        <location evidence="1">Mitochondrion inner membrane</location>
        <topology evidence="1">Single-pass membrane protein</topology>
    </subcellularLocation>
</comment>
<dbReference type="Proteomes" id="UP001610335">
    <property type="component" value="Unassembled WGS sequence"/>
</dbReference>
<gene>
    <name evidence="13" type="ORF">BDW59DRAFT_155689</name>
</gene>
<sequence length="271" mass="30750">MPPKLPKFRVLSPNAAKARSSIPHQPHLQPTPSSQSPPRPHPTTKKSPPRSFTSSLGARYASLPPPARRTLRTLCLLAPILPITIFLSEHTIQPVWVRGPSMTPYLNEDYEVMHTERDLVLVRMWAAGGFGGVERKRRIERGMVVTLRSPANPTNIAIKRIIGLPGDRVYTREPCMKESQIVPFNHVWVEGDAVDPRNTMDSNTYGPVSVSLITGRVVAVLRPRFRWLDWENWERGVVEGDSEGRFGGRYREEVRRRVVKEAVQLERPFLT</sequence>
<evidence type="ECO:0000256" key="9">
    <source>
        <dbReference type="ARBA" id="ARBA00023128"/>
    </source>
</evidence>
<evidence type="ECO:0000256" key="5">
    <source>
        <dbReference type="ARBA" id="ARBA00022692"/>
    </source>
</evidence>
<dbReference type="InterPro" id="IPR019533">
    <property type="entry name" value="Peptidase_S26"/>
</dbReference>
<evidence type="ECO:0000256" key="1">
    <source>
        <dbReference type="ARBA" id="ARBA00004434"/>
    </source>
</evidence>
<comment type="similarity">
    <text evidence="2">Belongs to the peptidase S26 family. IMP2 subfamily.</text>
</comment>
<dbReference type="PRINTS" id="PR00727">
    <property type="entry name" value="LEADERPTASE"/>
</dbReference>
<accession>A0ABR4J5Q5</accession>
<evidence type="ECO:0000256" key="2">
    <source>
        <dbReference type="ARBA" id="ARBA00007066"/>
    </source>
</evidence>
<evidence type="ECO:0000256" key="7">
    <source>
        <dbReference type="ARBA" id="ARBA00022801"/>
    </source>
</evidence>
<evidence type="ECO:0000256" key="11">
    <source>
        <dbReference type="SAM" id="MobiDB-lite"/>
    </source>
</evidence>
<dbReference type="CDD" id="cd06530">
    <property type="entry name" value="S26_SPase_I"/>
    <property type="match status" value="1"/>
</dbReference>